<dbReference type="GO" id="GO:0030313">
    <property type="term" value="C:cell envelope"/>
    <property type="evidence" value="ECO:0007669"/>
    <property type="project" value="UniProtKB-SubCell"/>
</dbReference>
<evidence type="ECO:0000256" key="3">
    <source>
        <dbReference type="SAM" id="Coils"/>
    </source>
</evidence>
<feature type="coiled-coil region" evidence="3">
    <location>
        <begin position="117"/>
        <end position="200"/>
    </location>
</feature>
<dbReference type="PANTHER" id="PTHR32347">
    <property type="entry name" value="EFFLUX SYSTEM COMPONENT YKNX-RELATED"/>
    <property type="match status" value="1"/>
</dbReference>
<gene>
    <name evidence="6" type="ORF">QH73_0009380</name>
</gene>
<reference evidence="6 7" key="1">
    <citation type="journal article" date="2015" name="Genome Announc.">
        <title>Draft Genome Sequence of the Terrestrial Cyanobacterium Scytonema millei VB511283, Isolated from Eastern India.</title>
        <authorList>
            <person name="Sen D."/>
            <person name="Chandrababunaidu M.M."/>
            <person name="Singh D."/>
            <person name="Sanghi N."/>
            <person name="Ghorai A."/>
            <person name="Mishra G.P."/>
            <person name="Madduluri M."/>
            <person name="Adhikary S.P."/>
            <person name="Tripathy S."/>
        </authorList>
    </citation>
    <scope>NUCLEOTIDE SEQUENCE [LARGE SCALE GENOMIC DNA]</scope>
    <source>
        <strain evidence="6 7">VB511283</strain>
    </source>
</reference>
<dbReference type="InterPro" id="IPR050465">
    <property type="entry name" value="UPF0194_transport"/>
</dbReference>
<evidence type="ECO:0000313" key="7">
    <source>
        <dbReference type="Proteomes" id="UP000031532"/>
    </source>
</evidence>
<comment type="caution">
    <text evidence="6">The sequence shown here is derived from an EMBL/GenBank/DDBJ whole genome shotgun (WGS) entry which is preliminary data.</text>
</comment>
<evidence type="ECO:0000313" key="6">
    <source>
        <dbReference type="EMBL" id="NHC34868.1"/>
    </source>
</evidence>
<dbReference type="SUPFAM" id="SSF111369">
    <property type="entry name" value="HlyD-like secretion proteins"/>
    <property type="match status" value="1"/>
</dbReference>
<dbReference type="Pfam" id="PF25973">
    <property type="entry name" value="BSH_CzcB"/>
    <property type="match status" value="1"/>
</dbReference>
<dbReference type="Gene3D" id="2.40.50.100">
    <property type="match status" value="1"/>
</dbReference>
<protein>
    <submittedName>
        <fullName evidence="6">HlyD family efflux transporter periplasmic adaptor subunit</fullName>
    </submittedName>
</protein>
<keyword evidence="7" id="KW-1185">Reference proteome</keyword>
<dbReference type="InterPro" id="IPR058647">
    <property type="entry name" value="BSH_CzcB-like"/>
</dbReference>
<dbReference type="PANTHER" id="PTHR32347:SF14">
    <property type="entry name" value="EFFLUX SYSTEM COMPONENT YKNX-RELATED"/>
    <property type="match status" value="1"/>
</dbReference>
<accession>A0A9X5E4Q0</accession>
<dbReference type="AlphaFoldDB" id="A0A9X5E4Q0"/>
<dbReference type="RefSeq" id="WP_039716639.1">
    <property type="nucleotide sequence ID" value="NZ_JTJC03000002.1"/>
</dbReference>
<dbReference type="Proteomes" id="UP000031532">
    <property type="component" value="Unassembled WGS sequence"/>
</dbReference>
<proteinExistence type="predicted"/>
<dbReference type="Gene3D" id="2.40.30.170">
    <property type="match status" value="1"/>
</dbReference>
<comment type="subcellular location">
    <subcellularLocation>
        <location evidence="1">Cell envelope</location>
    </subcellularLocation>
</comment>
<keyword evidence="2 3" id="KW-0175">Coiled coil</keyword>
<sequence>MSRKQGKHKFRSGMQWLAWSATLAGICLASGLGYFLVFNSTAEPVMVQMVAVETGTVENTIDESGTVELQGQRTIKSPTEGAVDRVLVQPGNQVKADQVLVILRYPERQTALANQQLKILEAQATLVRNRQKILEAQEQLIADEKIRKKLDALAQEGAVAQQQVQELEDKVRQNEADIRNAQLEAQNATIQLQIEQLQRQSIQQKLQDTLVRSPLDGTVLGVSVKNGDGVELRTDLLTVGDPAQVKIKLLLSPLNAAQVRVNQVVRVSAIAPNAKTFTGKIQSVYPQAVTPEESQKQSGRSGSSERSNQPRVPATVKLDTPTRSLIPGSGVNVEIVLEQRRNVLVLNSEVIQRTEQRPFVWVKDSQNKAQKRYLKLGLEGLLTAEIAAGLNFGEKVILPPAETTLTPGTPVISGQ</sequence>
<dbReference type="OrthoDB" id="526337at2"/>
<dbReference type="Gene3D" id="6.20.50.140">
    <property type="match status" value="1"/>
</dbReference>
<evidence type="ECO:0000256" key="1">
    <source>
        <dbReference type="ARBA" id="ARBA00004196"/>
    </source>
</evidence>
<feature type="compositionally biased region" description="Polar residues" evidence="4">
    <location>
        <begin position="296"/>
        <end position="310"/>
    </location>
</feature>
<feature type="domain" description="CzcB-like barrel-sandwich hybrid" evidence="5">
    <location>
        <begin position="75"/>
        <end position="241"/>
    </location>
</feature>
<evidence type="ECO:0000259" key="5">
    <source>
        <dbReference type="Pfam" id="PF25973"/>
    </source>
</evidence>
<name>A0A9X5E4Q0_9CYAN</name>
<dbReference type="EMBL" id="JTJC03000002">
    <property type="protein sequence ID" value="NHC34868.1"/>
    <property type="molecule type" value="Genomic_DNA"/>
</dbReference>
<feature type="region of interest" description="Disordered" evidence="4">
    <location>
        <begin position="288"/>
        <end position="317"/>
    </location>
</feature>
<organism evidence="6 7">
    <name type="scientific">Scytonema millei VB511283</name>
    <dbReference type="NCBI Taxonomy" id="1245923"/>
    <lineage>
        <taxon>Bacteria</taxon>
        <taxon>Bacillati</taxon>
        <taxon>Cyanobacteriota</taxon>
        <taxon>Cyanophyceae</taxon>
        <taxon>Nostocales</taxon>
        <taxon>Scytonemataceae</taxon>
        <taxon>Scytonema</taxon>
    </lineage>
</organism>
<evidence type="ECO:0000256" key="2">
    <source>
        <dbReference type="ARBA" id="ARBA00023054"/>
    </source>
</evidence>
<evidence type="ECO:0000256" key="4">
    <source>
        <dbReference type="SAM" id="MobiDB-lite"/>
    </source>
</evidence>